<proteinExistence type="predicted"/>
<protein>
    <submittedName>
        <fullName evidence="1">Uncharacterized protein</fullName>
    </submittedName>
</protein>
<organism evidence="1">
    <name type="scientific">viral metagenome</name>
    <dbReference type="NCBI Taxonomy" id="1070528"/>
    <lineage>
        <taxon>unclassified sequences</taxon>
        <taxon>metagenomes</taxon>
        <taxon>organismal metagenomes</taxon>
    </lineage>
</organism>
<reference evidence="1" key="1">
    <citation type="journal article" date="2020" name="Nature">
        <title>Giant virus diversity and host interactions through global metagenomics.</title>
        <authorList>
            <person name="Schulz F."/>
            <person name="Roux S."/>
            <person name="Paez-Espino D."/>
            <person name="Jungbluth S."/>
            <person name="Walsh D.A."/>
            <person name="Denef V.J."/>
            <person name="McMahon K.D."/>
            <person name="Konstantinidis K.T."/>
            <person name="Eloe-Fadrosh E.A."/>
            <person name="Kyrpides N.C."/>
            <person name="Woyke T."/>
        </authorList>
    </citation>
    <scope>NUCLEOTIDE SEQUENCE</scope>
    <source>
        <strain evidence="1">GVMAG-M-3300027736-24</strain>
    </source>
</reference>
<evidence type="ECO:0000313" key="1">
    <source>
        <dbReference type="EMBL" id="QHU05826.1"/>
    </source>
</evidence>
<dbReference type="EMBL" id="MN740420">
    <property type="protein sequence ID" value="QHU05826.1"/>
    <property type="molecule type" value="Genomic_DNA"/>
</dbReference>
<name>A0A6C0JM26_9ZZZZ</name>
<dbReference type="AlphaFoldDB" id="A0A6C0JM26"/>
<accession>A0A6C0JM26</accession>
<sequence>MSLETLLNDLKSEQVTFFKIKPKLNTKYKKLNETCIYSLIFIIHFLEHKGYTLTHICLNDFEIHDQILFLTKETHIVELLDDYYIYNETPKEKIEFIPNTISYKNNKKFLYVSVGLFMYYVITKQIKNDITNDELDQLEYSKPYYFIKNSFDKDPCLIYL</sequence>